<evidence type="ECO:0000256" key="7">
    <source>
        <dbReference type="SAM" id="Phobius"/>
    </source>
</evidence>
<name>A0A6U4R089_NEODS</name>
<evidence type="ECO:0000256" key="3">
    <source>
        <dbReference type="ARBA" id="ARBA00022692"/>
    </source>
</evidence>
<feature type="transmembrane region" description="Helical" evidence="7">
    <location>
        <begin position="21"/>
        <end position="38"/>
    </location>
</feature>
<dbReference type="AlphaFoldDB" id="A0A6U4R089"/>
<feature type="transmembrane region" description="Helical" evidence="7">
    <location>
        <begin position="165"/>
        <end position="184"/>
    </location>
</feature>
<proteinExistence type="inferred from homology"/>
<feature type="transmembrane region" description="Helical" evidence="7">
    <location>
        <begin position="44"/>
        <end position="62"/>
    </location>
</feature>
<dbReference type="PANTHER" id="PTHR45724:SF13">
    <property type="entry name" value="AQUAPORIN NIP1-1-RELATED"/>
    <property type="match status" value="1"/>
</dbReference>
<dbReference type="GO" id="GO:0016020">
    <property type="term" value="C:membrane"/>
    <property type="evidence" value="ECO:0007669"/>
    <property type="project" value="UniProtKB-SubCell"/>
</dbReference>
<keyword evidence="4 7" id="KW-1133">Transmembrane helix</keyword>
<comment type="subcellular location">
    <subcellularLocation>
        <location evidence="1">Membrane</location>
        <topology evidence="1">Multi-pass membrane protein</topology>
    </subcellularLocation>
</comment>
<evidence type="ECO:0000313" key="9">
    <source>
        <dbReference type="EMBL" id="CAD9105936.1"/>
    </source>
</evidence>
<comment type="similarity">
    <text evidence="6">Belongs to the MIP/aquaporin (TC 1.A.8) family.</text>
</comment>
<accession>A0A6U4R089</accession>
<dbReference type="InterPro" id="IPR034294">
    <property type="entry name" value="Aquaporin_transptr"/>
</dbReference>
<dbReference type="Gene3D" id="1.20.1080.10">
    <property type="entry name" value="Glycerol uptake facilitator protein"/>
    <property type="match status" value="1"/>
</dbReference>
<evidence type="ECO:0000256" key="5">
    <source>
        <dbReference type="ARBA" id="ARBA00023136"/>
    </source>
</evidence>
<dbReference type="EMBL" id="HBGF01014843">
    <property type="protein sequence ID" value="CAD9105933.1"/>
    <property type="molecule type" value="Transcribed_RNA"/>
</dbReference>
<dbReference type="PANTHER" id="PTHR45724">
    <property type="entry name" value="AQUAPORIN NIP2-1"/>
    <property type="match status" value="1"/>
</dbReference>
<feature type="transmembrane region" description="Helical" evidence="7">
    <location>
        <begin position="218"/>
        <end position="238"/>
    </location>
</feature>
<sequence>MGRKIAALKATSRFGQSCIGEFIGTFMLVMIIVTAIGGGAGPHAPIAIGFGLTSLVFAYGYISKAQYTPAVTLALYINSVQDLKLTIAHMLVQVIAGVAAALIGGSLIPSKEAFPQLAPRHDGVVASYDDSHAVARAFFAEVIFTFNLAHTILNVAASRQAGNQFFGIAIGMAVLAGAYCTGSISGGSLNPAVTTGLHVGAAVYGVPGSGTKPIAYIWLYWAAELLGGTIAGLLFHFVDEEEENPDTYEALS</sequence>
<dbReference type="EMBL" id="HBGF01014844">
    <property type="protein sequence ID" value="CAD9105936.1"/>
    <property type="molecule type" value="Transcribed_RNA"/>
</dbReference>
<gene>
    <name evidence="8" type="ORF">NDES1114_LOCUS9708</name>
    <name evidence="9" type="ORF">NDES1114_LOCUS9709</name>
</gene>
<dbReference type="InterPro" id="IPR000425">
    <property type="entry name" value="MIP"/>
</dbReference>
<evidence type="ECO:0000256" key="2">
    <source>
        <dbReference type="ARBA" id="ARBA00022448"/>
    </source>
</evidence>
<reference evidence="9" key="1">
    <citation type="submission" date="2021-01" db="EMBL/GenBank/DDBJ databases">
        <authorList>
            <person name="Corre E."/>
            <person name="Pelletier E."/>
            <person name="Niang G."/>
            <person name="Scheremetjew M."/>
            <person name="Finn R."/>
            <person name="Kale V."/>
            <person name="Holt S."/>
            <person name="Cochrane G."/>
            <person name="Meng A."/>
            <person name="Brown T."/>
            <person name="Cohen L."/>
        </authorList>
    </citation>
    <scope>NUCLEOTIDE SEQUENCE</scope>
    <source>
        <strain evidence="9">CCAP 1951/1</strain>
    </source>
</reference>
<dbReference type="Pfam" id="PF00230">
    <property type="entry name" value="MIP"/>
    <property type="match status" value="1"/>
</dbReference>
<keyword evidence="2 6" id="KW-0813">Transport</keyword>
<keyword evidence="3 6" id="KW-0812">Transmembrane</keyword>
<evidence type="ECO:0000256" key="4">
    <source>
        <dbReference type="ARBA" id="ARBA00022989"/>
    </source>
</evidence>
<dbReference type="InterPro" id="IPR023271">
    <property type="entry name" value="Aquaporin-like"/>
</dbReference>
<evidence type="ECO:0000313" key="8">
    <source>
        <dbReference type="EMBL" id="CAD9105933.1"/>
    </source>
</evidence>
<evidence type="ECO:0000256" key="6">
    <source>
        <dbReference type="RuleBase" id="RU000477"/>
    </source>
</evidence>
<dbReference type="SUPFAM" id="SSF81338">
    <property type="entry name" value="Aquaporin-like"/>
    <property type="match status" value="1"/>
</dbReference>
<feature type="transmembrane region" description="Helical" evidence="7">
    <location>
        <begin position="83"/>
        <end position="108"/>
    </location>
</feature>
<evidence type="ECO:0008006" key="10">
    <source>
        <dbReference type="Google" id="ProtNLM"/>
    </source>
</evidence>
<evidence type="ECO:0000256" key="1">
    <source>
        <dbReference type="ARBA" id="ARBA00004141"/>
    </source>
</evidence>
<dbReference type="PRINTS" id="PR00783">
    <property type="entry name" value="MINTRINSICP"/>
</dbReference>
<organism evidence="9">
    <name type="scientific">Neobodo designis</name>
    <name type="common">Flagellated protozoan</name>
    <name type="synonym">Bodo designis</name>
    <dbReference type="NCBI Taxonomy" id="312471"/>
    <lineage>
        <taxon>Eukaryota</taxon>
        <taxon>Discoba</taxon>
        <taxon>Euglenozoa</taxon>
        <taxon>Kinetoplastea</taxon>
        <taxon>Metakinetoplastina</taxon>
        <taxon>Neobodonida</taxon>
        <taxon>Neobodo</taxon>
    </lineage>
</organism>
<feature type="transmembrane region" description="Helical" evidence="7">
    <location>
        <begin position="133"/>
        <end position="153"/>
    </location>
</feature>
<dbReference type="GO" id="GO:0015267">
    <property type="term" value="F:channel activity"/>
    <property type="evidence" value="ECO:0007669"/>
    <property type="project" value="InterPro"/>
</dbReference>
<keyword evidence="5 7" id="KW-0472">Membrane</keyword>
<protein>
    <recommendedName>
        <fullName evidence="10">Aquaporin</fullName>
    </recommendedName>
</protein>